<dbReference type="PANTHER" id="PTHR33383">
    <property type="entry name" value="MEMBRANE PROTEIN INSERTION EFFICIENCY FACTOR-RELATED"/>
    <property type="match status" value="1"/>
</dbReference>
<comment type="subcellular location">
    <subcellularLocation>
        <location evidence="1">Cell membrane</location>
        <topology evidence="1">Peripheral membrane protein</topology>
        <orientation evidence="1">Cytoplasmic side</orientation>
    </subcellularLocation>
</comment>
<accession>A0ABM5NGS4</accession>
<dbReference type="EMBL" id="CP004005">
    <property type="protein sequence ID" value="AGH17118.1"/>
    <property type="molecule type" value="Genomic_DNA"/>
</dbReference>
<keyword evidence="1" id="KW-1003">Cell membrane</keyword>
<protein>
    <recommendedName>
        <fullName evidence="1">Putative membrane protein insertion efficiency factor</fullName>
    </recommendedName>
</protein>
<keyword evidence="3" id="KW-1185">Reference proteome</keyword>
<dbReference type="InterPro" id="IPR002696">
    <property type="entry name" value="Membr_insert_effic_factor_YidD"/>
</dbReference>
<dbReference type="PANTHER" id="PTHR33383:SF1">
    <property type="entry name" value="MEMBRANE PROTEIN INSERTION EFFICIENCY FACTOR-RELATED"/>
    <property type="match status" value="1"/>
</dbReference>
<dbReference type="GeneID" id="93077121"/>
<sequence length="139" mass="15776">MYYECKDSTSSDRYLTTFSQSSYALPIQKKGSPLLLKNNTPKSRNWNGKFPKTLGRLIGIGIIRIYQLIFSNVFGNSCRYLPTCSEYGYEAIARYGLWIGSWLTLLRLIKCNPLGSDGFDPVPDDLPPKKNNPKLLSKK</sequence>
<dbReference type="Proteomes" id="UP000011820">
    <property type="component" value="Chromosome"/>
</dbReference>
<dbReference type="NCBIfam" id="TIGR00278">
    <property type="entry name" value="membrane protein insertion efficiency factor YidD"/>
    <property type="match status" value="1"/>
</dbReference>
<evidence type="ECO:0000256" key="1">
    <source>
        <dbReference type="HAMAP-Rule" id="MF_00386"/>
    </source>
</evidence>
<dbReference type="SMART" id="SM01234">
    <property type="entry name" value="Haemolytic"/>
    <property type="match status" value="1"/>
</dbReference>
<name>A0ABM5NGS4_LIBAS</name>
<dbReference type="HAMAP" id="MF_00386">
    <property type="entry name" value="UPF0161_YidD"/>
    <property type="match status" value="1"/>
</dbReference>
<comment type="similarity">
    <text evidence="1">Belongs to the UPF0161 family.</text>
</comment>
<keyword evidence="1" id="KW-0472">Membrane</keyword>
<gene>
    <name evidence="2" type="ORF">WSI_03740</name>
</gene>
<evidence type="ECO:0000313" key="3">
    <source>
        <dbReference type="Proteomes" id="UP000011820"/>
    </source>
</evidence>
<comment type="function">
    <text evidence="1">Could be involved in insertion of integral membrane proteins into the membrane.</text>
</comment>
<proteinExistence type="inferred from homology"/>
<evidence type="ECO:0000313" key="2">
    <source>
        <dbReference type="EMBL" id="AGH17118.1"/>
    </source>
</evidence>
<dbReference type="Pfam" id="PF01809">
    <property type="entry name" value="YidD"/>
    <property type="match status" value="1"/>
</dbReference>
<organism evidence="2 3">
    <name type="scientific">Candidatus Liberibacter asiaticus str. gxpsy</name>
    <dbReference type="NCBI Taxonomy" id="1174529"/>
    <lineage>
        <taxon>Bacteria</taxon>
        <taxon>Pseudomonadati</taxon>
        <taxon>Pseudomonadota</taxon>
        <taxon>Alphaproteobacteria</taxon>
        <taxon>Hyphomicrobiales</taxon>
        <taxon>Rhizobiaceae</taxon>
        <taxon>Liberibacter</taxon>
    </lineage>
</organism>
<dbReference type="RefSeq" id="WP_015452713.1">
    <property type="nucleotide sequence ID" value="NC_020549.1"/>
</dbReference>
<reference evidence="2 3" key="1">
    <citation type="journal article" date="2013" name="Genome Announc.">
        <title>Complete Genome Sequence of a Chinese Strain of 'Candidatus Liberibacter asiaticus'.</title>
        <authorList>
            <person name="Lin H."/>
            <person name="Han C.S."/>
            <person name="Liu B."/>
            <person name="Lou B."/>
            <person name="Bai X."/>
            <person name="Deng C."/>
            <person name="Civerolo E.L."/>
            <person name="Gupta G."/>
        </authorList>
    </citation>
    <scope>NUCLEOTIDE SEQUENCE [LARGE SCALE GENOMIC DNA]</scope>
    <source>
        <strain evidence="3">gxpsy</strain>
    </source>
</reference>